<comment type="subcellular location">
    <subcellularLocation>
        <location evidence="8">Cell inner membrane</location>
        <topology evidence="8">Multi-pass membrane protein</topology>
    </subcellularLocation>
    <subcellularLocation>
        <location evidence="1">Cell membrane</location>
        <topology evidence="1">Multi-pass membrane protein</topology>
    </subcellularLocation>
</comment>
<feature type="transmembrane region" description="Helical" evidence="8">
    <location>
        <begin position="257"/>
        <end position="277"/>
    </location>
</feature>
<evidence type="ECO:0000313" key="10">
    <source>
        <dbReference type="Proteomes" id="UP000323910"/>
    </source>
</evidence>
<keyword evidence="10" id="KW-1185">Reference proteome</keyword>
<feature type="transmembrane region" description="Helical" evidence="8">
    <location>
        <begin position="20"/>
        <end position="42"/>
    </location>
</feature>
<feature type="transmembrane region" description="Helical" evidence="8">
    <location>
        <begin position="233"/>
        <end position="251"/>
    </location>
</feature>
<comment type="similarity">
    <text evidence="2 8">Belongs to the 4-toluene sulfonate uptake permease (TSUP) (TC 2.A.102) family.</text>
</comment>
<dbReference type="Proteomes" id="UP000323910">
    <property type="component" value="Unassembled WGS sequence"/>
</dbReference>
<feature type="transmembrane region" description="Helical" evidence="8">
    <location>
        <begin position="113"/>
        <end position="134"/>
    </location>
</feature>
<sequence length="303" mass="32472">MDFFTLFTPDGVVLDYTTVAMVIAIMFLYTFVGICAGFGGALTTMPLITLLIPLKMAAPMSVIVGTATALYATWLSRKETNWKSALVLIIFSLAGIPIGIYALSYLPDHIMKIGLGSFLILYSFYSLFIPRLPVYDKNWIAMPTGVIAGALGSAFSTNGPPVVIYGMLRNLAPAAFRGTLNAFFTANNIAIIGGLTSSGILTISTVKLVAFCIPTMILGSLVGQYVHKRIPVNTFRVVVFLLLITSGAMLIKGALGISTLSALLPVFAVLGLLHLVFGKKVAAIRAEEQAKSQKKEGEKDHIQ</sequence>
<evidence type="ECO:0000256" key="4">
    <source>
        <dbReference type="ARBA" id="ARBA00022475"/>
    </source>
</evidence>
<keyword evidence="5 8" id="KW-0812">Transmembrane</keyword>
<dbReference type="Pfam" id="PF01925">
    <property type="entry name" value="TauE"/>
    <property type="match status" value="1"/>
</dbReference>
<accession>A0ABY3P5Q1</accession>
<dbReference type="PANTHER" id="PTHR30269:SF37">
    <property type="entry name" value="MEMBRANE TRANSPORTER PROTEIN"/>
    <property type="match status" value="1"/>
</dbReference>
<gene>
    <name evidence="9" type="ORF">FZO59_08650</name>
</gene>
<evidence type="ECO:0000256" key="2">
    <source>
        <dbReference type="ARBA" id="ARBA00009142"/>
    </source>
</evidence>
<protein>
    <recommendedName>
        <fullName evidence="8">Probable membrane transporter protein</fullName>
    </recommendedName>
</protein>
<dbReference type="EMBL" id="VTFR01000003">
    <property type="protein sequence ID" value="TYT34444.1"/>
    <property type="molecule type" value="Genomic_DNA"/>
</dbReference>
<evidence type="ECO:0000256" key="7">
    <source>
        <dbReference type="ARBA" id="ARBA00023136"/>
    </source>
</evidence>
<organism evidence="9 10">
    <name type="scientific">Lelliottia nimipressuralis</name>
    <dbReference type="NCBI Taxonomy" id="69220"/>
    <lineage>
        <taxon>Bacteria</taxon>
        <taxon>Pseudomonadati</taxon>
        <taxon>Pseudomonadota</taxon>
        <taxon>Gammaproteobacteria</taxon>
        <taxon>Enterobacterales</taxon>
        <taxon>Enterobacteriaceae</taxon>
        <taxon>Lelliottia</taxon>
    </lineage>
</organism>
<reference evidence="9 10" key="1">
    <citation type="submission" date="2019-08" db="EMBL/GenBank/DDBJ databases">
        <title>The draft genome of Lelliottia nimipressuralis strain CICC 24156.</title>
        <authorList>
            <person name="Wu W."/>
            <person name="Feng Y."/>
            <person name="Zong Z."/>
        </authorList>
    </citation>
    <scope>NUCLEOTIDE SEQUENCE [LARGE SCALE GENOMIC DNA]</scope>
    <source>
        <strain evidence="9 10">CICC 24156</strain>
    </source>
</reference>
<keyword evidence="7 8" id="KW-0472">Membrane</keyword>
<dbReference type="InterPro" id="IPR052017">
    <property type="entry name" value="TSUP"/>
</dbReference>
<name>A0ABY3P5Q1_9ENTR</name>
<dbReference type="RefSeq" id="WP_129034283.1">
    <property type="nucleotide sequence ID" value="NZ_DALZBM010000005.1"/>
</dbReference>
<keyword evidence="4 8" id="KW-1003">Cell membrane</keyword>
<keyword evidence="8" id="KW-0997">Cell inner membrane</keyword>
<evidence type="ECO:0000256" key="1">
    <source>
        <dbReference type="ARBA" id="ARBA00004651"/>
    </source>
</evidence>
<feature type="transmembrane region" description="Helical" evidence="8">
    <location>
        <begin position="208"/>
        <end position="226"/>
    </location>
</feature>
<feature type="transmembrane region" description="Helical" evidence="8">
    <location>
        <begin position="54"/>
        <end position="74"/>
    </location>
</feature>
<keyword evidence="6 8" id="KW-1133">Transmembrane helix</keyword>
<comment type="caution">
    <text evidence="9">The sequence shown here is derived from an EMBL/GenBank/DDBJ whole genome shotgun (WGS) entry which is preliminary data.</text>
</comment>
<evidence type="ECO:0000256" key="8">
    <source>
        <dbReference type="RuleBase" id="RU363041"/>
    </source>
</evidence>
<evidence type="ECO:0000256" key="3">
    <source>
        <dbReference type="ARBA" id="ARBA00022448"/>
    </source>
</evidence>
<evidence type="ECO:0000256" key="5">
    <source>
        <dbReference type="ARBA" id="ARBA00022692"/>
    </source>
</evidence>
<dbReference type="PANTHER" id="PTHR30269">
    <property type="entry name" value="TRANSMEMBRANE PROTEIN YFCA"/>
    <property type="match status" value="1"/>
</dbReference>
<proteinExistence type="inferred from homology"/>
<feature type="transmembrane region" description="Helical" evidence="8">
    <location>
        <begin position="180"/>
        <end position="202"/>
    </location>
</feature>
<evidence type="ECO:0000256" key="6">
    <source>
        <dbReference type="ARBA" id="ARBA00022989"/>
    </source>
</evidence>
<feature type="transmembrane region" description="Helical" evidence="8">
    <location>
        <begin position="86"/>
        <end position="106"/>
    </location>
</feature>
<evidence type="ECO:0000313" key="9">
    <source>
        <dbReference type="EMBL" id="TYT34444.1"/>
    </source>
</evidence>
<feature type="transmembrane region" description="Helical" evidence="8">
    <location>
        <begin position="146"/>
        <end position="168"/>
    </location>
</feature>
<dbReference type="InterPro" id="IPR002781">
    <property type="entry name" value="TM_pro_TauE-like"/>
</dbReference>
<keyword evidence="3" id="KW-0813">Transport</keyword>